<dbReference type="AlphaFoldDB" id="T5KTN3"/>
<accession>T5KTN3</accession>
<protein>
    <submittedName>
        <fullName evidence="1">Uncharacterized protein</fullName>
    </submittedName>
</protein>
<gene>
    <name evidence="1" type="ORF">L687_12245</name>
</gene>
<sequence>MSALIKGRRYVGATTGTRDGERFYRDVEFTASRDQEVEPFIRDRTSTPDQDRVFREYDNFGSVPMLVVAGSLREVTP</sequence>
<comment type="caution">
    <text evidence="1">The sequence shown here is derived from an EMBL/GenBank/DDBJ whole genome shotgun (WGS) entry which is preliminary data.</text>
</comment>
<proteinExistence type="predicted"/>
<dbReference type="PATRIC" id="fig|1333857.3.peg.682"/>
<reference evidence="1 2" key="1">
    <citation type="journal article" date="2013" name="Genome Announc.">
        <title>Whole-genome sequences of five oyster-associated bacteria show potential for crude oil hydrocarbon degradation.</title>
        <authorList>
            <person name="Chauhan A."/>
            <person name="Green S."/>
            <person name="Pathak A."/>
            <person name="Thomas J."/>
            <person name="Venkatramanan R."/>
        </authorList>
    </citation>
    <scope>NUCLEOTIDE SEQUENCE [LARGE SCALE GENOMIC DNA]</scope>
    <source>
        <strain evidence="1 2">MF109</strain>
    </source>
</reference>
<evidence type="ECO:0000313" key="2">
    <source>
        <dbReference type="Proteomes" id="UP000016033"/>
    </source>
</evidence>
<dbReference type="Proteomes" id="UP000016033">
    <property type="component" value="Unassembled WGS sequence"/>
</dbReference>
<organism evidence="1 2">
    <name type="scientific">Microbacterium maritypicum MF109</name>
    <dbReference type="NCBI Taxonomy" id="1333857"/>
    <lineage>
        <taxon>Bacteria</taxon>
        <taxon>Bacillati</taxon>
        <taxon>Actinomycetota</taxon>
        <taxon>Actinomycetes</taxon>
        <taxon>Micrococcales</taxon>
        <taxon>Microbacteriaceae</taxon>
        <taxon>Microbacterium</taxon>
    </lineage>
</organism>
<dbReference type="EMBL" id="ATAO01000079">
    <property type="protein sequence ID" value="EQM83384.1"/>
    <property type="molecule type" value="Genomic_DNA"/>
</dbReference>
<name>T5KTN3_MICMQ</name>
<evidence type="ECO:0000313" key="1">
    <source>
        <dbReference type="EMBL" id="EQM83384.1"/>
    </source>
</evidence>
<dbReference type="RefSeq" id="WP_021198662.1">
    <property type="nucleotide sequence ID" value="NZ_ATAO01000079.1"/>
</dbReference>